<sequence>MRIKTIEVYEWKIPLRTAFKTALRVVDAVDDIVVVITTDDGLTGYGEAPPTAVITGETRASIACAIREHIAPKLIGRLVLEMEENQRLLHSAMIGNTSAKAAVDIALYDLWAKRLNLPLYKALGGSKKRIDTDLTISVNPIEEMVKDSKEALRRGYTTLKIKVGSDKKDIERIRRIREAVGSEVKLRLDANQGWTPKEALDVIEELSKHRLDIELIEQPVHYSDLEGMVEVTKHSPIPIMADESVFSPKQAIEVITRKAADIINIKLMKTGGIHKALQIISIADIYGVDCMIGCMLEGKVSVSAAAHLAAAREEIRYIDLDGPGLCKIDLTKGGPDFNEALITMNETAGIGIEEVRGLEEFFR</sequence>
<feature type="domain" description="Mandelate racemase/muconate lactonizing enzyme C-terminal" evidence="6">
    <location>
        <begin position="141"/>
        <end position="238"/>
    </location>
</feature>
<comment type="cofactor">
    <cofactor evidence="5">
        <name>Mg(2+)</name>
        <dbReference type="ChEBI" id="CHEBI:18420"/>
    </cofactor>
    <text evidence="5">Binds 1 Mg(2+) ion per subunit.</text>
</comment>
<evidence type="ECO:0000313" key="7">
    <source>
        <dbReference type="EMBL" id="MFC4803738.1"/>
    </source>
</evidence>
<evidence type="ECO:0000259" key="6">
    <source>
        <dbReference type="SMART" id="SM00922"/>
    </source>
</evidence>
<evidence type="ECO:0000256" key="2">
    <source>
        <dbReference type="ARBA" id="ARBA00022723"/>
    </source>
</evidence>
<dbReference type="InterPro" id="IPR013341">
    <property type="entry name" value="Mandelate_racemase_N_dom"/>
</dbReference>
<dbReference type="InterPro" id="IPR036849">
    <property type="entry name" value="Enolase-like_C_sf"/>
</dbReference>
<dbReference type="EC" id="5.1.1.-" evidence="5"/>
<proteinExistence type="inferred from homology"/>
<dbReference type="InterPro" id="IPR034603">
    <property type="entry name" value="Dipeptide_epimerase"/>
</dbReference>
<evidence type="ECO:0000256" key="3">
    <source>
        <dbReference type="ARBA" id="ARBA00022842"/>
    </source>
</evidence>
<name>A0ABV9QIQ0_9FIRM</name>
<dbReference type="Pfam" id="PF02746">
    <property type="entry name" value="MR_MLE_N"/>
    <property type="match status" value="1"/>
</dbReference>
<dbReference type="SUPFAM" id="SSF51604">
    <property type="entry name" value="Enolase C-terminal domain-like"/>
    <property type="match status" value="1"/>
</dbReference>
<dbReference type="Gene3D" id="3.20.20.120">
    <property type="entry name" value="Enolase-like C-terminal domain"/>
    <property type="match status" value="1"/>
</dbReference>
<keyword evidence="2 5" id="KW-0479">Metal-binding</keyword>
<dbReference type="SMART" id="SM00922">
    <property type="entry name" value="MR_MLE"/>
    <property type="match status" value="1"/>
</dbReference>
<dbReference type="InterPro" id="IPR013342">
    <property type="entry name" value="Mandelate_racemase_C"/>
</dbReference>
<evidence type="ECO:0000256" key="4">
    <source>
        <dbReference type="ARBA" id="ARBA00023235"/>
    </source>
</evidence>
<reference evidence="8" key="1">
    <citation type="journal article" date="2019" name="Int. J. Syst. Evol. Microbiol.">
        <title>The Global Catalogue of Microorganisms (GCM) 10K type strain sequencing project: providing services to taxonomists for standard genome sequencing and annotation.</title>
        <authorList>
            <consortium name="The Broad Institute Genomics Platform"/>
            <consortium name="The Broad Institute Genome Sequencing Center for Infectious Disease"/>
            <person name="Wu L."/>
            <person name="Ma J."/>
        </authorList>
    </citation>
    <scope>NUCLEOTIDE SEQUENCE [LARGE SCALE GENOMIC DNA]</scope>
    <source>
        <strain evidence="8">CCUG 46385</strain>
    </source>
</reference>
<comment type="similarity">
    <text evidence="1 5">Belongs to the mandelate racemase/muconate lactonizing enzyme family.</text>
</comment>
<dbReference type="Pfam" id="PF13378">
    <property type="entry name" value="MR_MLE_C"/>
    <property type="match status" value="1"/>
</dbReference>
<dbReference type="PANTHER" id="PTHR48073:SF2">
    <property type="entry name" value="O-SUCCINYLBENZOATE SYNTHASE"/>
    <property type="match status" value="1"/>
</dbReference>
<evidence type="ECO:0000256" key="1">
    <source>
        <dbReference type="ARBA" id="ARBA00008031"/>
    </source>
</evidence>
<dbReference type="InterPro" id="IPR029065">
    <property type="entry name" value="Enolase_C-like"/>
</dbReference>
<organism evidence="7 8">
    <name type="scientific">Filifactor villosus</name>
    <dbReference type="NCBI Taxonomy" id="29374"/>
    <lineage>
        <taxon>Bacteria</taxon>
        <taxon>Bacillati</taxon>
        <taxon>Bacillota</taxon>
        <taxon>Clostridia</taxon>
        <taxon>Peptostreptococcales</taxon>
        <taxon>Filifactoraceae</taxon>
        <taxon>Filifactor</taxon>
    </lineage>
</organism>
<accession>A0ABV9QIQ0</accession>
<comment type="caution">
    <text evidence="7">The sequence shown here is derived from an EMBL/GenBank/DDBJ whole genome shotgun (WGS) entry which is preliminary data.</text>
</comment>
<dbReference type="SUPFAM" id="SSF54826">
    <property type="entry name" value="Enolase N-terminal domain-like"/>
    <property type="match status" value="1"/>
</dbReference>
<dbReference type="Gene3D" id="3.30.390.10">
    <property type="entry name" value="Enolase-like, N-terminal domain"/>
    <property type="match status" value="1"/>
</dbReference>
<dbReference type="InterPro" id="IPR029017">
    <property type="entry name" value="Enolase-like_N"/>
</dbReference>
<dbReference type="SFLD" id="SFLDF00010">
    <property type="entry name" value="dipeptide_epimerase"/>
    <property type="match status" value="1"/>
</dbReference>
<dbReference type="Proteomes" id="UP001595916">
    <property type="component" value="Unassembled WGS sequence"/>
</dbReference>
<gene>
    <name evidence="7" type="ORF">ACFO4R_01455</name>
</gene>
<keyword evidence="3 5" id="KW-0460">Magnesium</keyword>
<protein>
    <recommendedName>
        <fullName evidence="5">Dipeptide epimerase</fullName>
        <ecNumber evidence="5">5.1.1.-</ecNumber>
    </recommendedName>
</protein>
<dbReference type="SFLD" id="SFLDG00180">
    <property type="entry name" value="muconate_cycloisomerase"/>
    <property type="match status" value="2"/>
</dbReference>
<dbReference type="SFLD" id="SFLDF00009">
    <property type="entry name" value="o-succinylbenzoate_synthase"/>
    <property type="match status" value="1"/>
</dbReference>
<evidence type="ECO:0000313" key="8">
    <source>
        <dbReference type="Proteomes" id="UP001595916"/>
    </source>
</evidence>
<dbReference type="CDD" id="cd03319">
    <property type="entry name" value="L-Ala-DL-Glu_epimerase"/>
    <property type="match status" value="1"/>
</dbReference>
<keyword evidence="4 5" id="KW-0413">Isomerase</keyword>
<dbReference type="RefSeq" id="WP_379787188.1">
    <property type="nucleotide sequence ID" value="NZ_JBHSHL010000003.1"/>
</dbReference>
<evidence type="ECO:0000256" key="5">
    <source>
        <dbReference type="RuleBase" id="RU366006"/>
    </source>
</evidence>
<dbReference type="PANTHER" id="PTHR48073">
    <property type="entry name" value="O-SUCCINYLBENZOATE SYNTHASE-RELATED"/>
    <property type="match status" value="1"/>
</dbReference>
<dbReference type="EMBL" id="JBHSHL010000003">
    <property type="protein sequence ID" value="MFC4803738.1"/>
    <property type="molecule type" value="Genomic_DNA"/>
</dbReference>
<keyword evidence="8" id="KW-1185">Reference proteome</keyword>
<dbReference type="SFLD" id="SFLDS00001">
    <property type="entry name" value="Enolase"/>
    <property type="match status" value="2"/>
</dbReference>